<reference evidence="13 14" key="1">
    <citation type="journal article" date="2019" name="Nat. Ecol. Evol.">
        <title>Megaphylogeny resolves global patterns of mushroom evolution.</title>
        <authorList>
            <person name="Varga T."/>
            <person name="Krizsan K."/>
            <person name="Foldi C."/>
            <person name="Dima B."/>
            <person name="Sanchez-Garcia M."/>
            <person name="Sanchez-Ramirez S."/>
            <person name="Szollosi G.J."/>
            <person name="Szarkandi J.G."/>
            <person name="Papp V."/>
            <person name="Albert L."/>
            <person name="Andreopoulos W."/>
            <person name="Angelini C."/>
            <person name="Antonin V."/>
            <person name="Barry K.W."/>
            <person name="Bougher N.L."/>
            <person name="Buchanan P."/>
            <person name="Buyck B."/>
            <person name="Bense V."/>
            <person name="Catcheside P."/>
            <person name="Chovatia M."/>
            <person name="Cooper J."/>
            <person name="Damon W."/>
            <person name="Desjardin D."/>
            <person name="Finy P."/>
            <person name="Geml J."/>
            <person name="Haridas S."/>
            <person name="Hughes K."/>
            <person name="Justo A."/>
            <person name="Karasinski D."/>
            <person name="Kautmanova I."/>
            <person name="Kiss B."/>
            <person name="Kocsube S."/>
            <person name="Kotiranta H."/>
            <person name="LaButti K.M."/>
            <person name="Lechner B.E."/>
            <person name="Liimatainen K."/>
            <person name="Lipzen A."/>
            <person name="Lukacs Z."/>
            <person name="Mihaltcheva S."/>
            <person name="Morgado L.N."/>
            <person name="Niskanen T."/>
            <person name="Noordeloos M.E."/>
            <person name="Ohm R.A."/>
            <person name="Ortiz-Santana B."/>
            <person name="Ovrebo C."/>
            <person name="Racz N."/>
            <person name="Riley R."/>
            <person name="Savchenko A."/>
            <person name="Shiryaev A."/>
            <person name="Soop K."/>
            <person name="Spirin V."/>
            <person name="Szebenyi C."/>
            <person name="Tomsovsky M."/>
            <person name="Tulloss R.E."/>
            <person name="Uehling J."/>
            <person name="Grigoriev I.V."/>
            <person name="Vagvolgyi C."/>
            <person name="Papp T."/>
            <person name="Martin F.M."/>
            <person name="Miettinen O."/>
            <person name="Hibbett D.S."/>
            <person name="Nagy L.G."/>
        </authorList>
    </citation>
    <scope>NUCLEOTIDE SEQUENCE [LARGE SCALE GENOMIC DNA]</scope>
    <source>
        <strain evidence="13 14">CBS 121175</strain>
    </source>
</reference>
<dbReference type="InterPro" id="IPR006369">
    <property type="entry name" value="Protohaem_IX_farnesylTrfase"/>
</dbReference>
<keyword evidence="9 11" id="KW-0472">Membrane</keyword>
<dbReference type="EMBL" id="ML210158">
    <property type="protein sequence ID" value="TFK28205.1"/>
    <property type="molecule type" value="Genomic_DNA"/>
</dbReference>
<dbReference type="OrthoDB" id="5211at2759"/>
<keyword evidence="14" id="KW-1185">Reference proteome</keyword>
<evidence type="ECO:0000256" key="3">
    <source>
        <dbReference type="ARBA" id="ARBA00022679"/>
    </source>
</evidence>
<evidence type="ECO:0000256" key="1">
    <source>
        <dbReference type="ARBA" id="ARBA00004225"/>
    </source>
</evidence>
<dbReference type="AlphaFoldDB" id="A0A5C3L6B4"/>
<dbReference type="Pfam" id="PF01040">
    <property type="entry name" value="UbiA"/>
    <property type="match status" value="1"/>
</dbReference>
<dbReference type="PANTHER" id="PTHR43448:SF2">
    <property type="entry name" value="PROTOHEME IX FARNESYLTRANSFERASE, MITOCHONDRIAL"/>
    <property type="match status" value="1"/>
</dbReference>
<proteinExistence type="inferred from homology"/>
<dbReference type="InterPro" id="IPR044878">
    <property type="entry name" value="UbiA_sf"/>
</dbReference>
<keyword evidence="3 11" id="KW-0808">Transferase</keyword>
<feature type="transmembrane region" description="Helical" evidence="12">
    <location>
        <begin position="158"/>
        <end position="185"/>
    </location>
</feature>
<dbReference type="CDD" id="cd13957">
    <property type="entry name" value="PT_UbiA_Cox10"/>
    <property type="match status" value="1"/>
</dbReference>
<accession>A0A5C3L6B4</accession>
<evidence type="ECO:0000256" key="5">
    <source>
        <dbReference type="ARBA" id="ARBA00022946"/>
    </source>
</evidence>
<comment type="similarity">
    <text evidence="11">Belongs to the ubiA prenyltransferase family.</text>
</comment>
<dbReference type="Proteomes" id="UP000307440">
    <property type="component" value="Unassembled WGS sequence"/>
</dbReference>
<evidence type="ECO:0000256" key="9">
    <source>
        <dbReference type="ARBA" id="ARBA00023136"/>
    </source>
</evidence>
<dbReference type="PIRSF" id="PIRSF001773">
    <property type="entry name" value="COX10"/>
    <property type="match status" value="1"/>
</dbReference>
<dbReference type="PROSITE" id="PS00943">
    <property type="entry name" value="UBIA"/>
    <property type="match status" value="1"/>
</dbReference>
<keyword evidence="7 11" id="KW-0496">Mitochondrion</keyword>
<feature type="transmembrane region" description="Helical" evidence="12">
    <location>
        <begin position="191"/>
        <end position="209"/>
    </location>
</feature>
<dbReference type="InterPro" id="IPR030470">
    <property type="entry name" value="UbiA_prenylTrfase_CS"/>
</dbReference>
<dbReference type="GO" id="GO:0008495">
    <property type="term" value="F:protoheme IX farnesyltransferase activity"/>
    <property type="evidence" value="ECO:0007669"/>
    <property type="project" value="InterPro"/>
</dbReference>
<comment type="subcellular location">
    <subcellularLocation>
        <location evidence="1">Mitochondrion membrane</location>
        <topology evidence="1">Multi-pass membrane protein</topology>
    </subcellularLocation>
</comment>
<keyword evidence="8 11" id="KW-0350">Heme biosynthesis</keyword>
<dbReference type="InterPro" id="IPR000537">
    <property type="entry name" value="UbiA_prenyltransferase"/>
</dbReference>
<gene>
    <name evidence="13" type="ORF">FA15DRAFT_634510</name>
</gene>
<keyword evidence="4 12" id="KW-0812">Transmembrane</keyword>
<protein>
    <recommendedName>
        <fullName evidence="2 11">Protoheme IX farnesyltransferase, mitochondrial</fullName>
        <ecNumber evidence="11">2.5.1.-</ecNumber>
    </recommendedName>
    <alternativeName>
        <fullName evidence="10 11">Heme O synthase</fullName>
    </alternativeName>
</protein>
<dbReference type="GO" id="GO:0031966">
    <property type="term" value="C:mitochondrial membrane"/>
    <property type="evidence" value="ECO:0007669"/>
    <property type="project" value="UniProtKB-SubCell"/>
</dbReference>
<dbReference type="PANTHER" id="PTHR43448">
    <property type="entry name" value="PROTOHEME IX FARNESYLTRANSFERASE, MITOCHONDRIAL"/>
    <property type="match status" value="1"/>
</dbReference>
<dbReference type="GO" id="GO:0006784">
    <property type="term" value="P:heme A biosynthetic process"/>
    <property type="evidence" value="ECO:0007669"/>
    <property type="project" value="TreeGrafter"/>
</dbReference>
<dbReference type="Gene3D" id="1.10.357.140">
    <property type="entry name" value="UbiA prenyltransferase"/>
    <property type="match status" value="1"/>
</dbReference>
<evidence type="ECO:0000313" key="14">
    <source>
        <dbReference type="Proteomes" id="UP000307440"/>
    </source>
</evidence>
<evidence type="ECO:0000256" key="11">
    <source>
        <dbReference type="PIRNR" id="PIRNR001773"/>
    </source>
</evidence>
<name>A0A5C3L6B4_COPMA</name>
<keyword evidence="6 12" id="KW-1133">Transmembrane helix</keyword>
<evidence type="ECO:0000256" key="6">
    <source>
        <dbReference type="ARBA" id="ARBA00022989"/>
    </source>
</evidence>
<evidence type="ECO:0000256" key="8">
    <source>
        <dbReference type="ARBA" id="ARBA00023133"/>
    </source>
</evidence>
<dbReference type="InterPro" id="IPR016315">
    <property type="entry name" value="Protohaem_IX_farnesylTrfase_mt"/>
</dbReference>
<evidence type="ECO:0000313" key="13">
    <source>
        <dbReference type="EMBL" id="TFK28205.1"/>
    </source>
</evidence>
<evidence type="ECO:0000256" key="10">
    <source>
        <dbReference type="ARBA" id="ARBA00030253"/>
    </source>
</evidence>
<dbReference type="EC" id="2.5.1.-" evidence="11"/>
<keyword evidence="5" id="KW-0809">Transit peptide</keyword>
<sequence length="418" mass="46074">MHSGLLLRGCSTGRLKRLAVRTLSSSSPAFSNSFFLHNAQWLAPGYENTKFRPASLQRNVHPAMSSQTPSLTSFREVETLTPRRLLKVYSQLSKSRLTILVTLSAMSAVALSPLPATVPVLLSTAVGTALCSASANSLNQIQEIPFDAQMARTRARPLVRYAITPLHASAFALTTGIAGPLLLWYMVNPTTAVLGAANIALYAGAYTWMKRKSIYNTWVGSVVGGIPPLMGWTACGGRLLPTADYPMQFFLPSFLTSSPVPLDASLIDNPLSPFALFMLLYSWQFPHFNALSYLVRDCYAQAGYAMLSVLDPAKNALVSFRHTAMLTTICSILFPISGLTTWTFALTSLVPNLIWLRAAWRFHKQGGEKNARTVFQHSLWYLPVIMGLMMFHKNGMDWLQWLGITTDEVEETEEQVAA</sequence>
<organism evidence="13 14">
    <name type="scientific">Coprinopsis marcescibilis</name>
    <name type="common">Agaric fungus</name>
    <name type="synonym">Psathyrella marcescibilis</name>
    <dbReference type="NCBI Taxonomy" id="230819"/>
    <lineage>
        <taxon>Eukaryota</taxon>
        <taxon>Fungi</taxon>
        <taxon>Dikarya</taxon>
        <taxon>Basidiomycota</taxon>
        <taxon>Agaricomycotina</taxon>
        <taxon>Agaricomycetes</taxon>
        <taxon>Agaricomycetidae</taxon>
        <taxon>Agaricales</taxon>
        <taxon>Agaricineae</taxon>
        <taxon>Psathyrellaceae</taxon>
        <taxon>Coprinopsis</taxon>
    </lineage>
</organism>
<evidence type="ECO:0000256" key="7">
    <source>
        <dbReference type="ARBA" id="ARBA00023128"/>
    </source>
</evidence>
<evidence type="ECO:0000256" key="4">
    <source>
        <dbReference type="ARBA" id="ARBA00022692"/>
    </source>
</evidence>
<dbReference type="FunFam" id="1.10.357.140:FF:000004">
    <property type="entry name" value="Protoheme IX farnesyltransferase, mitochondrial"/>
    <property type="match status" value="1"/>
</dbReference>
<dbReference type="STRING" id="230819.A0A5C3L6B4"/>
<dbReference type="HAMAP" id="MF_00154">
    <property type="entry name" value="CyoE_CtaB"/>
    <property type="match status" value="1"/>
</dbReference>
<feature type="transmembrane region" description="Helical" evidence="12">
    <location>
        <begin position="324"/>
        <end position="354"/>
    </location>
</feature>
<evidence type="ECO:0000256" key="2">
    <source>
        <dbReference type="ARBA" id="ARBA00016335"/>
    </source>
</evidence>
<feature type="transmembrane region" description="Helical" evidence="12">
    <location>
        <begin position="374"/>
        <end position="391"/>
    </location>
</feature>
<evidence type="ECO:0000256" key="12">
    <source>
        <dbReference type="SAM" id="Phobius"/>
    </source>
</evidence>
<comment type="function">
    <text evidence="11">Converts protoheme IX and farnesyl diphosphate to heme O.</text>
</comment>